<organism evidence="1 2">
    <name type="scientific">Portunus trituberculatus</name>
    <name type="common">Swimming crab</name>
    <name type="synonym">Neptunus trituberculatus</name>
    <dbReference type="NCBI Taxonomy" id="210409"/>
    <lineage>
        <taxon>Eukaryota</taxon>
        <taxon>Metazoa</taxon>
        <taxon>Ecdysozoa</taxon>
        <taxon>Arthropoda</taxon>
        <taxon>Crustacea</taxon>
        <taxon>Multicrustacea</taxon>
        <taxon>Malacostraca</taxon>
        <taxon>Eumalacostraca</taxon>
        <taxon>Eucarida</taxon>
        <taxon>Decapoda</taxon>
        <taxon>Pleocyemata</taxon>
        <taxon>Brachyura</taxon>
        <taxon>Eubrachyura</taxon>
        <taxon>Portunoidea</taxon>
        <taxon>Portunidae</taxon>
        <taxon>Portuninae</taxon>
        <taxon>Portunus</taxon>
    </lineage>
</organism>
<name>A0A5B7GLP4_PORTR</name>
<gene>
    <name evidence="1" type="ORF">E2C01_052484</name>
</gene>
<keyword evidence="2" id="KW-1185">Reference proteome</keyword>
<protein>
    <submittedName>
        <fullName evidence="1">Uncharacterized protein</fullName>
    </submittedName>
</protein>
<comment type="caution">
    <text evidence="1">The sequence shown here is derived from an EMBL/GenBank/DDBJ whole genome shotgun (WGS) entry which is preliminary data.</text>
</comment>
<reference evidence="1 2" key="1">
    <citation type="submission" date="2019-05" db="EMBL/GenBank/DDBJ databases">
        <title>Another draft genome of Portunus trituberculatus and its Hox gene families provides insights of decapod evolution.</title>
        <authorList>
            <person name="Jeong J.-H."/>
            <person name="Song I."/>
            <person name="Kim S."/>
            <person name="Choi T."/>
            <person name="Kim D."/>
            <person name="Ryu S."/>
            <person name="Kim W."/>
        </authorList>
    </citation>
    <scope>NUCLEOTIDE SEQUENCE [LARGE SCALE GENOMIC DNA]</scope>
    <source>
        <tissue evidence="1">Muscle</tissue>
    </source>
</reference>
<dbReference type="AlphaFoldDB" id="A0A5B7GLP4"/>
<dbReference type="EMBL" id="VSRR010015722">
    <property type="protein sequence ID" value="MPC58479.1"/>
    <property type="molecule type" value="Genomic_DNA"/>
</dbReference>
<evidence type="ECO:0000313" key="1">
    <source>
        <dbReference type="EMBL" id="MPC58479.1"/>
    </source>
</evidence>
<evidence type="ECO:0000313" key="2">
    <source>
        <dbReference type="Proteomes" id="UP000324222"/>
    </source>
</evidence>
<sequence>METAQTLYNCTTRSTWCCSFYLGWKEHHQEGAHLSSSKSDYQHMIDSDPKTLKIQIYAPQQGCTEEEKEEFLNKLEDNCRINHEETIIMMLQC</sequence>
<accession>A0A5B7GLP4</accession>
<dbReference type="Proteomes" id="UP000324222">
    <property type="component" value="Unassembled WGS sequence"/>
</dbReference>
<proteinExistence type="predicted"/>